<dbReference type="Gene3D" id="3.40.250.10">
    <property type="entry name" value="Rhodanese-like domain"/>
    <property type="match status" value="1"/>
</dbReference>
<proteinExistence type="predicted"/>
<gene>
    <name evidence="2" type="ORF">GGR06_003480</name>
</gene>
<dbReference type="SMART" id="SM00450">
    <property type="entry name" value="RHOD"/>
    <property type="match status" value="1"/>
</dbReference>
<dbReference type="InterPro" id="IPR050229">
    <property type="entry name" value="GlpE_sulfurtransferase"/>
</dbReference>
<dbReference type="PROSITE" id="PS50206">
    <property type="entry name" value="RHODANESE_3"/>
    <property type="match status" value="1"/>
</dbReference>
<reference evidence="2" key="1">
    <citation type="submission" date="2020-08" db="EMBL/GenBank/DDBJ databases">
        <title>Genomic Encyclopedia of Type Strains, Phase IV (KMG-IV): sequencing the most valuable type-strain genomes for metagenomic binning, comparative biology and taxonomic classification.</title>
        <authorList>
            <person name="Goeker M."/>
        </authorList>
    </citation>
    <scope>NUCLEOTIDE SEQUENCE [LARGE SCALE GENOMIC DNA]</scope>
    <source>
        <strain evidence="2">DSM 105720</strain>
    </source>
</reference>
<dbReference type="AlphaFoldDB" id="A0A840D3Q7"/>
<dbReference type="PANTHER" id="PTHR43031">
    <property type="entry name" value="FAD-DEPENDENT OXIDOREDUCTASE"/>
    <property type="match status" value="1"/>
</dbReference>
<dbReference type="RefSeq" id="WP_044163202.1">
    <property type="nucleotide sequence ID" value="NZ_JACIER010000017.1"/>
</dbReference>
<dbReference type="CDD" id="cd00158">
    <property type="entry name" value="RHOD"/>
    <property type="match status" value="1"/>
</dbReference>
<dbReference type="GO" id="GO:0016740">
    <property type="term" value="F:transferase activity"/>
    <property type="evidence" value="ECO:0007669"/>
    <property type="project" value="UniProtKB-KW"/>
</dbReference>
<protein>
    <submittedName>
        <fullName evidence="2">Rhodanese-related sulfurtransferase</fullName>
    </submittedName>
</protein>
<comment type="caution">
    <text evidence="2">The sequence shown here is derived from an EMBL/GenBank/DDBJ whole genome shotgun (WGS) entry which is preliminary data.</text>
</comment>
<dbReference type="InterPro" id="IPR036873">
    <property type="entry name" value="Rhodanese-like_dom_sf"/>
</dbReference>
<accession>A0A840D3Q7</accession>
<evidence type="ECO:0000313" key="3">
    <source>
        <dbReference type="Proteomes" id="UP000560658"/>
    </source>
</evidence>
<dbReference type="PROSITE" id="PS51257">
    <property type="entry name" value="PROKAR_LIPOPROTEIN"/>
    <property type="match status" value="1"/>
</dbReference>
<organism evidence="2 3">
    <name type="scientific">Bacteroides reticulotermitis</name>
    <dbReference type="NCBI Taxonomy" id="1133319"/>
    <lineage>
        <taxon>Bacteria</taxon>
        <taxon>Pseudomonadati</taxon>
        <taxon>Bacteroidota</taxon>
        <taxon>Bacteroidia</taxon>
        <taxon>Bacteroidales</taxon>
        <taxon>Bacteroidaceae</taxon>
        <taxon>Bacteroides</taxon>
    </lineage>
</organism>
<evidence type="ECO:0000313" key="2">
    <source>
        <dbReference type="EMBL" id="MBB4045661.1"/>
    </source>
</evidence>
<evidence type="ECO:0000259" key="1">
    <source>
        <dbReference type="PROSITE" id="PS50206"/>
    </source>
</evidence>
<dbReference type="Proteomes" id="UP000560658">
    <property type="component" value="Unassembled WGS sequence"/>
</dbReference>
<name>A0A840D3Q7_9BACE</name>
<dbReference type="PANTHER" id="PTHR43031:SF16">
    <property type="entry name" value="OXIDOREDUCTASE"/>
    <property type="match status" value="1"/>
</dbReference>
<keyword evidence="3" id="KW-1185">Reference proteome</keyword>
<feature type="domain" description="Rhodanese" evidence="1">
    <location>
        <begin position="40"/>
        <end position="130"/>
    </location>
</feature>
<dbReference type="EMBL" id="JACIER010000017">
    <property type="protein sequence ID" value="MBB4045661.1"/>
    <property type="molecule type" value="Genomic_DNA"/>
</dbReference>
<sequence>MLKANLLVMGILLFLSSLYGCRPKGDFESLSVDEFASRIENEEVQRLDVRTPGEYSEGRIKKFININVLDDSFGAMADTLLEKNRPVALYCRSGKRSKKAAMILSEKGYKVLELDEGFNAWQMAGKDIER</sequence>
<dbReference type="InterPro" id="IPR001763">
    <property type="entry name" value="Rhodanese-like_dom"/>
</dbReference>
<dbReference type="SUPFAM" id="SSF52821">
    <property type="entry name" value="Rhodanese/Cell cycle control phosphatase"/>
    <property type="match status" value="1"/>
</dbReference>
<dbReference type="Pfam" id="PF00581">
    <property type="entry name" value="Rhodanese"/>
    <property type="match status" value="1"/>
</dbReference>